<gene>
    <name evidence="3" type="ORF">BDV40DRAFT_271636</name>
</gene>
<feature type="compositionally biased region" description="Basic and acidic residues" evidence="2">
    <location>
        <begin position="22"/>
        <end position="33"/>
    </location>
</feature>
<organism evidence="3 4">
    <name type="scientific">Aspergillus tamarii</name>
    <dbReference type="NCBI Taxonomy" id="41984"/>
    <lineage>
        <taxon>Eukaryota</taxon>
        <taxon>Fungi</taxon>
        <taxon>Dikarya</taxon>
        <taxon>Ascomycota</taxon>
        <taxon>Pezizomycotina</taxon>
        <taxon>Eurotiomycetes</taxon>
        <taxon>Eurotiomycetidae</taxon>
        <taxon>Eurotiales</taxon>
        <taxon>Aspergillaceae</taxon>
        <taxon>Aspergillus</taxon>
        <taxon>Aspergillus subgen. Circumdati</taxon>
    </lineage>
</organism>
<keyword evidence="4" id="KW-1185">Reference proteome</keyword>
<evidence type="ECO:0000256" key="1">
    <source>
        <dbReference type="SAM" id="Coils"/>
    </source>
</evidence>
<reference evidence="3 4" key="1">
    <citation type="submission" date="2019-04" db="EMBL/GenBank/DDBJ databases">
        <title>Friends and foes A comparative genomics study of 23 Aspergillus species from section Flavi.</title>
        <authorList>
            <consortium name="DOE Joint Genome Institute"/>
            <person name="Kjaerbolling I."/>
            <person name="Vesth T."/>
            <person name="Frisvad J.C."/>
            <person name="Nybo J.L."/>
            <person name="Theobald S."/>
            <person name="Kildgaard S."/>
            <person name="Isbrandt T."/>
            <person name="Kuo A."/>
            <person name="Sato A."/>
            <person name="Lyhne E.K."/>
            <person name="Kogle M.E."/>
            <person name="Wiebenga A."/>
            <person name="Kun R.S."/>
            <person name="Lubbers R.J."/>
            <person name="Makela M.R."/>
            <person name="Barry K."/>
            <person name="Chovatia M."/>
            <person name="Clum A."/>
            <person name="Daum C."/>
            <person name="Haridas S."/>
            <person name="He G."/>
            <person name="LaButti K."/>
            <person name="Lipzen A."/>
            <person name="Mondo S."/>
            <person name="Riley R."/>
            <person name="Salamov A."/>
            <person name="Simmons B.A."/>
            <person name="Magnuson J.K."/>
            <person name="Henrissat B."/>
            <person name="Mortensen U.H."/>
            <person name="Larsen T.O."/>
            <person name="Devries R.P."/>
            <person name="Grigoriev I.V."/>
            <person name="Machida M."/>
            <person name="Baker S.E."/>
            <person name="Andersen M.R."/>
        </authorList>
    </citation>
    <scope>NUCLEOTIDE SEQUENCE [LARGE SCALE GENOMIC DNA]</scope>
    <source>
        <strain evidence="3 4">CBS 117626</strain>
    </source>
</reference>
<keyword evidence="1" id="KW-0175">Coiled coil</keyword>
<feature type="region of interest" description="Disordered" evidence="2">
    <location>
        <begin position="1"/>
        <end position="33"/>
    </location>
</feature>
<name>A0A5N6UN16_ASPTM</name>
<protein>
    <submittedName>
        <fullName evidence="3">Uncharacterized protein</fullName>
    </submittedName>
</protein>
<proteinExistence type="predicted"/>
<dbReference type="OrthoDB" id="4156714at2759"/>
<sequence>MEGLVPRGGARVSLVDSSPSRHQGDAKHGQKLRHIDTQTERLQAQSCQMCQKSEEQNRTLEDELNKLSRVVEKQEDVYQQYEEERERDIQALKDKLTLLTDQNRQLERLVVARQGSALQAMVSSKGWAPMEDRLIHDELSKLAGNIRSWSKRHCAASPNTLQNIPREDKDAIIKGLGEYCNEHDWDSLMQKIPVSSGKVQAILVQALLSRLVFETLFADCFFALTRIGDDGTTPERAEMVKVYKAMRQVNEADAHAWRSQTLRILSTTADQMTTSFLQERIGRLSCELATKFLASLASHLFSQTARAEDVRKREQELQSLLNGAAQLALSLWTQRPFIVCWIEHHDFAINHRRMSAHRLHHLDEDDTRLDGKKVLLFLQPAILAYGTADGQDYNQRKVWMRATVLVDEGS</sequence>
<evidence type="ECO:0000313" key="4">
    <source>
        <dbReference type="Proteomes" id="UP000326950"/>
    </source>
</evidence>
<accession>A0A5N6UN16</accession>
<evidence type="ECO:0000256" key="2">
    <source>
        <dbReference type="SAM" id="MobiDB-lite"/>
    </source>
</evidence>
<evidence type="ECO:0000313" key="3">
    <source>
        <dbReference type="EMBL" id="KAE8159946.1"/>
    </source>
</evidence>
<dbReference type="EMBL" id="ML738665">
    <property type="protein sequence ID" value="KAE8159946.1"/>
    <property type="molecule type" value="Genomic_DNA"/>
</dbReference>
<dbReference type="AlphaFoldDB" id="A0A5N6UN16"/>
<feature type="coiled-coil region" evidence="1">
    <location>
        <begin position="50"/>
        <end position="109"/>
    </location>
</feature>
<dbReference type="Proteomes" id="UP000326950">
    <property type="component" value="Unassembled WGS sequence"/>
</dbReference>